<dbReference type="GO" id="GO:0051301">
    <property type="term" value="P:cell division"/>
    <property type="evidence" value="ECO:0007669"/>
    <property type="project" value="UniProtKB-KW"/>
</dbReference>
<proteinExistence type="predicted"/>
<dbReference type="EMBL" id="KV017460">
    <property type="protein sequence ID" value="KZV18398.1"/>
    <property type="molecule type" value="Genomic_DNA"/>
</dbReference>
<reference evidence="1 2" key="1">
    <citation type="journal article" date="2015" name="Proc. Natl. Acad. Sci. U.S.A.">
        <title>The resurrection genome of Boea hygrometrica: A blueprint for survival of dehydration.</title>
        <authorList>
            <person name="Xiao L."/>
            <person name="Yang G."/>
            <person name="Zhang L."/>
            <person name="Yang X."/>
            <person name="Zhao S."/>
            <person name="Ji Z."/>
            <person name="Zhou Q."/>
            <person name="Hu M."/>
            <person name="Wang Y."/>
            <person name="Chen M."/>
            <person name="Xu Y."/>
            <person name="Jin H."/>
            <person name="Xiao X."/>
            <person name="Hu G."/>
            <person name="Bao F."/>
            <person name="Hu Y."/>
            <person name="Wan P."/>
            <person name="Li L."/>
            <person name="Deng X."/>
            <person name="Kuang T."/>
            <person name="Xiang C."/>
            <person name="Zhu J.K."/>
            <person name="Oliver M.J."/>
            <person name="He Y."/>
        </authorList>
    </citation>
    <scope>NUCLEOTIDE SEQUENCE [LARGE SCALE GENOMIC DNA]</scope>
    <source>
        <strain evidence="2">cv. XS01</strain>
    </source>
</reference>
<evidence type="ECO:0000313" key="2">
    <source>
        <dbReference type="Proteomes" id="UP000250235"/>
    </source>
</evidence>
<dbReference type="Proteomes" id="UP000250235">
    <property type="component" value="Unassembled WGS sequence"/>
</dbReference>
<organism evidence="1 2">
    <name type="scientific">Dorcoceras hygrometricum</name>
    <dbReference type="NCBI Taxonomy" id="472368"/>
    <lineage>
        <taxon>Eukaryota</taxon>
        <taxon>Viridiplantae</taxon>
        <taxon>Streptophyta</taxon>
        <taxon>Embryophyta</taxon>
        <taxon>Tracheophyta</taxon>
        <taxon>Spermatophyta</taxon>
        <taxon>Magnoliopsida</taxon>
        <taxon>eudicotyledons</taxon>
        <taxon>Gunneridae</taxon>
        <taxon>Pentapetalae</taxon>
        <taxon>asterids</taxon>
        <taxon>lamiids</taxon>
        <taxon>Lamiales</taxon>
        <taxon>Gesneriaceae</taxon>
        <taxon>Didymocarpoideae</taxon>
        <taxon>Trichosporeae</taxon>
        <taxon>Loxocarpinae</taxon>
        <taxon>Dorcoceras</taxon>
    </lineage>
</organism>
<keyword evidence="1" id="KW-0131">Cell cycle</keyword>
<evidence type="ECO:0000313" key="1">
    <source>
        <dbReference type="EMBL" id="KZV18398.1"/>
    </source>
</evidence>
<sequence>MAVASLSYIRRTAATATKSRAAQGRALGRDMRGAWHALRLAVAQRLRNTSSHRVPPSCMPAASGQSPDHATCARNQQRWLAAMRSQRAWIRAIALIPLLAYGGGSGSHFPGRSGKTKICPESVQYININTANFSLLSCEYSTTSNNFSMCSSQPSANRPASRPVNVGGFILWNLANTSSISPICRVTSSTSTCLARWRKGISCCSTSSSLPGALDSPSICLAILLLPLLGGIYQNSEISPQQGSSKQIKYTALAALRKLSSSYYKFESKAVKEQTSYRSTIVKTTNYATNSRSSNLAIPVSKLSKLQQKSSSTYSDLSPTQILVLISFHSKAEASRIWFSKKYPKRRSSYLSKRRSVGVTLRTTDPANAPQILITSASSNTLVYTVPLINVDI</sequence>
<name>A0A2Z7A9K0_9LAMI</name>
<dbReference type="AlphaFoldDB" id="A0A2Z7A9K0"/>
<keyword evidence="1" id="KW-0132">Cell division</keyword>
<accession>A0A2Z7A9K0</accession>
<gene>
    <name evidence="1" type="ORF">F511_19174</name>
</gene>
<keyword evidence="2" id="KW-1185">Reference proteome</keyword>
<protein>
    <submittedName>
        <fullName evidence="1">Cell division cycle 20.2, cofactor of APC complex-like</fullName>
    </submittedName>
</protein>